<sequence length="107" mass="12153">VKNNVDTSTYPTLKAFLKEQCPKAQTFSIHEVTKIISEGLEEKFLMLKVAFLIGQKFTENVEHSDQKMFLIVDVFINLEMENAPLNGKNQPISCVSDAVPFEKLHKP</sequence>
<proteinExistence type="predicted"/>
<organism evidence="1 2">
    <name type="scientific">Asbolus verrucosus</name>
    <name type="common">Desert ironclad beetle</name>
    <dbReference type="NCBI Taxonomy" id="1661398"/>
    <lineage>
        <taxon>Eukaryota</taxon>
        <taxon>Metazoa</taxon>
        <taxon>Ecdysozoa</taxon>
        <taxon>Arthropoda</taxon>
        <taxon>Hexapoda</taxon>
        <taxon>Insecta</taxon>
        <taxon>Pterygota</taxon>
        <taxon>Neoptera</taxon>
        <taxon>Endopterygota</taxon>
        <taxon>Coleoptera</taxon>
        <taxon>Polyphaga</taxon>
        <taxon>Cucujiformia</taxon>
        <taxon>Tenebrionidae</taxon>
        <taxon>Pimeliinae</taxon>
        <taxon>Asbolus</taxon>
    </lineage>
</organism>
<keyword evidence="2" id="KW-1185">Reference proteome</keyword>
<accession>A0A482VGZ6</accession>
<dbReference type="Proteomes" id="UP000292052">
    <property type="component" value="Unassembled WGS sequence"/>
</dbReference>
<reference evidence="1 2" key="1">
    <citation type="submission" date="2017-03" db="EMBL/GenBank/DDBJ databases">
        <title>Genome of the blue death feigning beetle - Asbolus verrucosus.</title>
        <authorList>
            <person name="Rider S.D."/>
        </authorList>
    </citation>
    <scope>NUCLEOTIDE SEQUENCE [LARGE SCALE GENOMIC DNA]</scope>
    <source>
        <strain evidence="1">Butters</strain>
        <tissue evidence="1">Head and leg muscle</tissue>
    </source>
</reference>
<name>A0A482VGZ6_ASBVE</name>
<evidence type="ECO:0000313" key="2">
    <source>
        <dbReference type="Proteomes" id="UP000292052"/>
    </source>
</evidence>
<evidence type="ECO:0000313" key="1">
    <source>
        <dbReference type="EMBL" id="RZC31906.1"/>
    </source>
</evidence>
<gene>
    <name evidence="1" type="ORF">BDFB_014220</name>
</gene>
<dbReference type="EMBL" id="QDEB01101485">
    <property type="protein sequence ID" value="RZC31906.1"/>
    <property type="molecule type" value="Genomic_DNA"/>
</dbReference>
<dbReference type="AlphaFoldDB" id="A0A482VGZ6"/>
<feature type="non-terminal residue" evidence="1">
    <location>
        <position position="1"/>
    </location>
</feature>
<comment type="caution">
    <text evidence="1">The sequence shown here is derived from an EMBL/GenBank/DDBJ whole genome shotgun (WGS) entry which is preliminary data.</text>
</comment>
<protein>
    <submittedName>
        <fullName evidence="1">Uncharacterized protein</fullName>
    </submittedName>
</protein>